<dbReference type="EC" id="3.2.1.14" evidence="2"/>
<dbReference type="Gene3D" id="3.30.20.10">
    <property type="entry name" value="Endochitinase, domain 2"/>
    <property type="match status" value="1"/>
</dbReference>
<accession>A0A426Z0B7</accession>
<evidence type="ECO:0000256" key="1">
    <source>
        <dbReference type="ARBA" id="ARBA00000822"/>
    </source>
</evidence>
<reference evidence="7 8" key="1">
    <citation type="journal article" date="2014" name="Agronomy (Basel)">
        <title>A Draft Genome Sequence for Ensete ventricosum, the Drought-Tolerant Tree Against Hunger.</title>
        <authorList>
            <person name="Harrison J."/>
            <person name="Moore K.A."/>
            <person name="Paszkiewicz K."/>
            <person name="Jones T."/>
            <person name="Grant M."/>
            <person name="Ambacheew D."/>
            <person name="Muzemil S."/>
            <person name="Studholme D.J."/>
        </authorList>
    </citation>
    <scope>NUCLEOTIDE SEQUENCE [LARGE SCALE GENOMIC DNA]</scope>
</reference>
<name>A0A426Z0B7_ENSVE</name>
<dbReference type="GO" id="GO:0016998">
    <property type="term" value="P:cell wall macromolecule catabolic process"/>
    <property type="evidence" value="ECO:0007669"/>
    <property type="project" value="InterPro"/>
</dbReference>
<dbReference type="PANTHER" id="PTHR22595:SF193">
    <property type="entry name" value="ENDOCHITINASE EP3"/>
    <property type="match status" value="1"/>
</dbReference>
<dbReference type="Proteomes" id="UP000287651">
    <property type="component" value="Unassembled WGS sequence"/>
</dbReference>
<feature type="domain" description="Glycoside hydrolase family 19 catalytic" evidence="6">
    <location>
        <begin position="54"/>
        <end position="130"/>
    </location>
</feature>
<gene>
    <name evidence="7" type="ORF">B296_00019044</name>
</gene>
<evidence type="ECO:0000256" key="5">
    <source>
        <dbReference type="ARBA" id="ARBA00023326"/>
    </source>
</evidence>
<dbReference type="InterPro" id="IPR000726">
    <property type="entry name" value="Glyco_hydro_19_cat"/>
</dbReference>
<keyword evidence="3" id="KW-0119">Carbohydrate metabolism</keyword>
<proteinExistence type="predicted"/>
<evidence type="ECO:0000313" key="8">
    <source>
        <dbReference type="Proteomes" id="UP000287651"/>
    </source>
</evidence>
<evidence type="ECO:0000256" key="2">
    <source>
        <dbReference type="ARBA" id="ARBA00012729"/>
    </source>
</evidence>
<keyword evidence="4" id="KW-0326">Glycosidase</keyword>
<comment type="catalytic activity">
    <reaction evidence="1">
        <text>Random endo-hydrolysis of N-acetyl-beta-D-glucosaminide (1-&gt;4)-beta-linkages in chitin and chitodextrins.</text>
        <dbReference type="EC" id="3.2.1.14"/>
    </reaction>
</comment>
<dbReference type="EMBL" id="AMZH03009182">
    <property type="protein sequence ID" value="RRT57394.1"/>
    <property type="molecule type" value="Genomic_DNA"/>
</dbReference>
<dbReference type="GO" id="GO:0008843">
    <property type="term" value="F:endochitinase activity"/>
    <property type="evidence" value="ECO:0007669"/>
    <property type="project" value="UniProtKB-EC"/>
</dbReference>
<keyword evidence="5" id="KW-0624">Polysaccharide degradation</keyword>
<keyword evidence="4" id="KW-0378">Hydrolase</keyword>
<evidence type="ECO:0000259" key="6">
    <source>
        <dbReference type="Pfam" id="PF00182"/>
    </source>
</evidence>
<dbReference type="InterPro" id="IPR023346">
    <property type="entry name" value="Lysozyme-like_dom_sf"/>
</dbReference>
<dbReference type="AlphaFoldDB" id="A0A426Z0B7"/>
<protein>
    <recommendedName>
        <fullName evidence="2">chitinase</fullName>
        <ecNumber evidence="2">3.2.1.14</ecNumber>
    </recommendedName>
</protein>
<dbReference type="CDD" id="cd00325">
    <property type="entry name" value="chitinase_GH19"/>
    <property type="match status" value="1"/>
</dbReference>
<evidence type="ECO:0000256" key="4">
    <source>
        <dbReference type="ARBA" id="ARBA00023295"/>
    </source>
</evidence>
<dbReference type="GO" id="GO:0006032">
    <property type="term" value="P:chitin catabolic process"/>
    <property type="evidence" value="ECO:0007669"/>
    <property type="project" value="InterPro"/>
</dbReference>
<organism evidence="7 8">
    <name type="scientific">Ensete ventricosum</name>
    <name type="common">Abyssinian banana</name>
    <name type="synonym">Musa ensete</name>
    <dbReference type="NCBI Taxonomy" id="4639"/>
    <lineage>
        <taxon>Eukaryota</taxon>
        <taxon>Viridiplantae</taxon>
        <taxon>Streptophyta</taxon>
        <taxon>Embryophyta</taxon>
        <taxon>Tracheophyta</taxon>
        <taxon>Spermatophyta</taxon>
        <taxon>Magnoliopsida</taxon>
        <taxon>Liliopsida</taxon>
        <taxon>Zingiberales</taxon>
        <taxon>Musaceae</taxon>
        <taxon>Ensete</taxon>
    </lineage>
</organism>
<sequence>MIGFGVWFSIHTKVNEQASVATPARKKWPSLSSSRIHSDMELLSSIHSLQLHVDFCYIEEIGGASRGHCDEANTEDPCVSGKSSYGRGPIQLSWNYNCGLAGESNGFDGLRSPETVAVDGVVSFKTAVNWIVLPCHCFINA</sequence>
<dbReference type="PANTHER" id="PTHR22595">
    <property type="entry name" value="CHITINASE-RELATED"/>
    <property type="match status" value="1"/>
</dbReference>
<dbReference type="GO" id="GO:0000272">
    <property type="term" value="P:polysaccharide catabolic process"/>
    <property type="evidence" value="ECO:0007669"/>
    <property type="project" value="UniProtKB-KW"/>
</dbReference>
<evidence type="ECO:0000256" key="3">
    <source>
        <dbReference type="ARBA" id="ARBA00023277"/>
    </source>
</evidence>
<evidence type="ECO:0000313" key="7">
    <source>
        <dbReference type="EMBL" id="RRT57394.1"/>
    </source>
</evidence>
<dbReference type="Pfam" id="PF00182">
    <property type="entry name" value="Glyco_hydro_19"/>
    <property type="match status" value="1"/>
</dbReference>
<dbReference type="SUPFAM" id="SSF53955">
    <property type="entry name" value="Lysozyme-like"/>
    <property type="match status" value="1"/>
</dbReference>
<comment type="caution">
    <text evidence="7">The sequence shown here is derived from an EMBL/GenBank/DDBJ whole genome shotgun (WGS) entry which is preliminary data.</text>
</comment>